<evidence type="ECO:0000256" key="1">
    <source>
        <dbReference type="SAM" id="MobiDB-lite"/>
    </source>
</evidence>
<dbReference type="EMBL" id="KI657787">
    <property type="protein sequence ID" value="ETN85194.1"/>
    <property type="molecule type" value="Genomic_DNA"/>
</dbReference>
<evidence type="ECO:0000313" key="2">
    <source>
        <dbReference type="EMBL" id="ETN85194.1"/>
    </source>
</evidence>
<feature type="compositionally biased region" description="Polar residues" evidence="1">
    <location>
        <begin position="127"/>
        <end position="142"/>
    </location>
</feature>
<gene>
    <name evidence="2" type="ORF">NECAME_16869</name>
</gene>
<dbReference type="AlphaFoldDB" id="W2TU76"/>
<protein>
    <submittedName>
        <fullName evidence="2">Uncharacterized protein</fullName>
    </submittedName>
</protein>
<dbReference type="Proteomes" id="UP000053676">
    <property type="component" value="Unassembled WGS sequence"/>
</dbReference>
<dbReference type="OrthoDB" id="5877512at2759"/>
<sequence length="456" mass="50210">MSNKKKYTVPAVRFASLSTTSSDTYQPCKRLIGDISNDFADANAALRKMLAMGNPTYPRRPPAATSEERMFSSRSDFKLNSSPPLASPENDSEFQLDLDPPSKKSSQVASASSGYGSSSGESDQEISEQLSLKETMSESTRSGGVFVGRRERQFVDRWRRRSVPASLRSAFTDDVMRILQKDGHVIRVETDAVSSWIGFSFSFRRTEHLDNVIGAGEVDGDPSREEVKLTSPPKSPIQKSTLRVEGNWELGRRQTVLRPSFSFPFKISIMFLVSVIRQLEEETFLGTNPAHVLCHLLLLFGLRAVRLVALVSQSRRVGYQTSATTSPPPPKLPAGRSFTAAAAVMMDDTGETLNMEIRGARRPESVMQLARRFGEISAAQENDVHRSRNSLMDGKENATAATISQSRSGPCTPVKIGTDLSDMECQGIAGNIPEENAEIILETGLQREIPGKRNQN</sequence>
<proteinExistence type="predicted"/>
<organism evidence="2 3">
    <name type="scientific">Necator americanus</name>
    <name type="common">Human hookworm</name>
    <dbReference type="NCBI Taxonomy" id="51031"/>
    <lineage>
        <taxon>Eukaryota</taxon>
        <taxon>Metazoa</taxon>
        <taxon>Ecdysozoa</taxon>
        <taxon>Nematoda</taxon>
        <taxon>Chromadorea</taxon>
        <taxon>Rhabditida</taxon>
        <taxon>Rhabditina</taxon>
        <taxon>Rhabditomorpha</taxon>
        <taxon>Strongyloidea</taxon>
        <taxon>Ancylostomatidae</taxon>
        <taxon>Bunostominae</taxon>
        <taxon>Necator</taxon>
    </lineage>
</organism>
<feature type="region of interest" description="Disordered" evidence="1">
    <location>
        <begin position="216"/>
        <end position="238"/>
    </location>
</feature>
<keyword evidence="3" id="KW-1185">Reference proteome</keyword>
<feature type="compositionally biased region" description="Low complexity" evidence="1">
    <location>
        <begin position="103"/>
        <end position="121"/>
    </location>
</feature>
<feature type="region of interest" description="Disordered" evidence="1">
    <location>
        <begin position="52"/>
        <end position="144"/>
    </location>
</feature>
<reference evidence="3" key="1">
    <citation type="journal article" date="2014" name="Nat. Genet.">
        <title>Genome of the human hookworm Necator americanus.</title>
        <authorList>
            <person name="Tang Y.T."/>
            <person name="Gao X."/>
            <person name="Rosa B.A."/>
            <person name="Abubucker S."/>
            <person name="Hallsworth-Pepin K."/>
            <person name="Martin J."/>
            <person name="Tyagi R."/>
            <person name="Heizer E."/>
            <person name="Zhang X."/>
            <person name="Bhonagiri-Palsikar V."/>
            <person name="Minx P."/>
            <person name="Warren W.C."/>
            <person name="Wang Q."/>
            <person name="Zhan B."/>
            <person name="Hotez P.J."/>
            <person name="Sternberg P.W."/>
            <person name="Dougall A."/>
            <person name="Gaze S.T."/>
            <person name="Mulvenna J."/>
            <person name="Sotillo J."/>
            <person name="Ranganathan S."/>
            <person name="Rabelo E.M."/>
            <person name="Wilson R.K."/>
            <person name="Felgner P.L."/>
            <person name="Bethony J."/>
            <person name="Hawdon J.M."/>
            <person name="Gasser R.B."/>
            <person name="Loukas A."/>
            <person name="Mitreva M."/>
        </authorList>
    </citation>
    <scope>NUCLEOTIDE SEQUENCE [LARGE SCALE GENOMIC DNA]</scope>
</reference>
<name>W2TU76_NECAM</name>
<accession>W2TU76</accession>
<feature type="compositionally biased region" description="Basic and acidic residues" evidence="1">
    <location>
        <begin position="66"/>
        <end position="77"/>
    </location>
</feature>
<evidence type="ECO:0000313" key="3">
    <source>
        <dbReference type="Proteomes" id="UP000053676"/>
    </source>
</evidence>
<dbReference type="KEGG" id="nai:NECAME_16869"/>